<organism evidence="3 4">
    <name type="scientific">Brachionus plicatilis</name>
    <name type="common">Marine rotifer</name>
    <name type="synonym">Brachionus muelleri</name>
    <dbReference type="NCBI Taxonomy" id="10195"/>
    <lineage>
        <taxon>Eukaryota</taxon>
        <taxon>Metazoa</taxon>
        <taxon>Spiralia</taxon>
        <taxon>Gnathifera</taxon>
        <taxon>Rotifera</taxon>
        <taxon>Eurotatoria</taxon>
        <taxon>Monogononta</taxon>
        <taxon>Pseudotrocha</taxon>
        <taxon>Ploima</taxon>
        <taxon>Brachionidae</taxon>
        <taxon>Brachionus</taxon>
    </lineage>
</organism>
<accession>A0A3M7P2N6</accession>
<proteinExistence type="predicted"/>
<gene>
    <name evidence="3" type="ORF">BpHYR1_044897</name>
</gene>
<dbReference type="Proteomes" id="UP000276133">
    <property type="component" value="Unassembled WGS sequence"/>
</dbReference>
<feature type="signal peptide" evidence="2">
    <location>
        <begin position="1"/>
        <end position="17"/>
    </location>
</feature>
<sequence length="218" mass="24849">MSISTLSILAELVLVVGISEQNLLKNFLLFINLIIIHFQPKRTKILANRTIANRTEQSRTREKFLNEKNIDCIKYLQKRVEIVKKRRSKFNKKSLTGKAAFSDLAIKFLNDTKLSEPPNARADTSTGRDSDQGQVESHQANHSAAPSVENSLSASLDDECLNEKHDENCAVKHSTGFICNRLEESERDAFLKRIFGKNRNQKKLLEYTVENIFANKKN</sequence>
<feature type="region of interest" description="Disordered" evidence="1">
    <location>
        <begin position="115"/>
        <end position="149"/>
    </location>
</feature>
<protein>
    <submittedName>
        <fullName evidence="3">Uncharacterized protein</fullName>
    </submittedName>
</protein>
<reference evidence="3 4" key="1">
    <citation type="journal article" date="2018" name="Sci. Rep.">
        <title>Genomic signatures of local adaptation to the degree of environmental predictability in rotifers.</title>
        <authorList>
            <person name="Franch-Gras L."/>
            <person name="Hahn C."/>
            <person name="Garcia-Roger E.M."/>
            <person name="Carmona M.J."/>
            <person name="Serra M."/>
            <person name="Gomez A."/>
        </authorList>
    </citation>
    <scope>NUCLEOTIDE SEQUENCE [LARGE SCALE GENOMIC DNA]</scope>
    <source>
        <strain evidence="3">HYR1</strain>
    </source>
</reference>
<feature type="chain" id="PRO_5017934312" evidence="2">
    <location>
        <begin position="18"/>
        <end position="218"/>
    </location>
</feature>
<evidence type="ECO:0000313" key="4">
    <source>
        <dbReference type="Proteomes" id="UP000276133"/>
    </source>
</evidence>
<name>A0A3M7P2N6_BRAPC</name>
<keyword evidence="4" id="KW-1185">Reference proteome</keyword>
<evidence type="ECO:0000313" key="3">
    <source>
        <dbReference type="EMBL" id="RMZ93209.1"/>
    </source>
</evidence>
<dbReference type="EMBL" id="REGN01013995">
    <property type="protein sequence ID" value="RMZ93209.1"/>
    <property type="molecule type" value="Genomic_DNA"/>
</dbReference>
<evidence type="ECO:0000256" key="1">
    <source>
        <dbReference type="SAM" id="MobiDB-lite"/>
    </source>
</evidence>
<feature type="compositionally biased region" description="Polar residues" evidence="1">
    <location>
        <begin position="132"/>
        <end position="149"/>
    </location>
</feature>
<comment type="caution">
    <text evidence="3">The sequence shown here is derived from an EMBL/GenBank/DDBJ whole genome shotgun (WGS) entry which is preliminary data.</text>
</comment>
<evidence type="ECO:0000256" key="2">
    <source>
        <dbReference type="SAM" id="SignalP"/>
    </source>
</evidence>
<keyword evidence="2" id="KW-0732">Signal</keyword>
<dbReference type="AlphaFoldDB" id="A0A3M7P2N6"/>